<gene>
    <name evidence="9" type="primary">cofH</name>
    <name evidence="9" type="ORF">FYC77_03440</name>
</gene>
<evidence type="ECO:0000256" key="6">
    <source>
        <dbReference type="ARBA" id="ARBA00023014"/>
    </source>
</evidence>
<proteinExistence type="predicted"/>
<evidence type="ECO:0000313" key="9">
    <source>
        <dbReference type="EMBL" id="TYT63140.1"/>
    </source>
</evidence>
<dbReference type="InterPro" id="IPR034405">
    <property type="entry name" value="F420"/>
</dbReference>
<evidence type="ECO:0000256" key="4">
    <source>
        <dbReference type="ARBA" id="ARBA00022723"/>
    </source>
</evidence>
<keyword evidence="10" id="KW-1185">Reference proteome</keyword>
<reference evidence="9 10" key="1">
    <citation type="submission" date="2019-08" db="EMBL/GenBank/DDBJ databases">
        <title>Archaea genome.</title>
        <authorList>
            <person name="Kajale S."/>
            <person name="Shouche Y."/>
            <person name="Deshpande N."/>
            <person name="Sharma A."/>
        </authorList>
    </citation>
    <scope>NUCLEOTIDE SEQUENCE [LARGE SCALE GENOMIC DNA]</scope>
    <source>
        <strain evidence="9 10">ESP3B_9</strain>
    </source>
</reference>
<dbReference type="SFLD" id="SFLDG01064">
    <property type="entry name" value="F420__menaquinone_cofactor_bio"/>
    <property type="match status" value="1"/>
</dbReference>
<dbReference type="GO" id="GO:0046872">
    <property type="term" value="F:metal ion binding"/>
    <property type="evidence" value="ECO:0007669"/>
    <property type="project" value="UniProtKB-KW"/>
</dbReference>
<evidence type="ECO:0000256" key="1">
    <source>
        <dbReference type="ARBA" id="ARBA00001966"/>
    </source>
</evidence>
<accession>A0A5D5AU83</accession>
<dbReference type="InterPro" id="IPR058240">
    <property type="entry name" value="rSAM_sf"/>
</dbReference>
<dbReference type="EMBL" id="VTAW01000003">
    <property type="protein sequence ID" value="TYT63140.1"/>
    <property type="molecule type" value="Genomic_DNA"/>
</dbReference>
<dbReference type="SFLD" id="SFLDS00029">
    <property type="entry name" value="Radical_SAM"/>
    <property type="match status" value="1"/>
</dbReference>
<protein>
    <submittedName>
        <fullName evidence="9">7,8-didemethyl-8-hydroxy-5-deazariboflavin synthase subunit CofH</fullName>
    </submittedName>
</protein>
<dbReference type="Pfam" id="PF04055">
    <property type="entry name" value="Radical_SAM"/>
    <property type="match status" value="1"/>
</dbReference>
<keyword evidence="6" id="KW-0411">Iron-sulfur</keyword>
<organism evidence="9 10">
    <name type="scientific">Natrialba swarupiae</name>
    <dbReference type="NCBI Taxonomy" id="2448032"/>
    <lineage>
        <taxon>Archaea</taxon>
        <taxon>Methanobacteriati</taxon>
        <taxon>Methanobacteriota</taxon>
        <taxon>Stenosarchaea group</taxon>
        <taxon>Halobacteria</taxon>
        <taxon>Halobacteriales</taxon>
        <taxon>Natrialbaceae</taxon>
        <taxon>Natrialba</taxon>
    </lineage>
</organism>
<evidence type="ECO:0000256" key="5">
    <source>
        <dbReference type="ARBA" id="ARBA00023004"/>
    </source>
</evidence>
<dbReference type="Proteomes" id="UP000324104">
    <property type="component" value="Unassembled WGS sequence"/>
</dbReference>
<comment type="caution">
    <text evidence="9">The sequence shown here is derived from an EMBL/GenBank/DDBJ whole genome shotgun (WGS) entry which is preliminary data.</text>
</comment>
<name>A0A5D5AU83_9EURY</name>
<dbReference type="PROSITE" id="PS51918">
    <property type="entry name" value="RADICAL_SAM"/>
    <property type="match status" value="1"/>
</dbReference>
<dbReference type="AlphaFoldDB" id="A0A5D5AU83"/>
<feature type="domain" description="Radical SAM core" evidence="8">
    <location>
        <begin position="77"/>
        <end position="347"/>
    </location>
</feature>
<comment type="cofactor">
    <cofactor evidence="1">
        <name>[4Fe-4S] cluster</name>
        <dbReference type="ChEBI" id="CHEBI:49883"/>
    </cofactor>
</comment>
<dbReference type="RefSeq" id="WP_149080116.1">
    <property type="nucleotide sequence ID" value="NZ_VTAW01000003.1"/>
</dbReference>
<dbReference type="InterPro" id="IPR007197">
    <property type="entry name" value="rSAM"/>
</dbReference>
<dbReference type="InterPro" id="IPR045567">
    <property type="entry name" value="CofH/MnqC-like_C"/>
</dbReference>
<dbReference type="GO" id="GO:0051539">
    <property type="term" value="F:4 iron, 4 sulfur cluster binding"/>
    <property type="evidence" value="ECO:0007669"/>
    <property type="project" value="UniProtKB-KW"/>
</dbReference>
<dbReference type="SUPFAM" id="SSF102114">
    <property type="entry name" value="Radical SAM enzymes"/>
    <property type="match status" value="1"/>
</dbReference>
<dbReference type="InterPro" id="IPR013785">
    <property type="entry name" value="Aldolase_TIM"/>
</dbReference>
<keyword evidence="4" id="KW-0479">Metal-binding</keyword>
<dbReference type="NCBIfam" id="NF005609">
    <property type="entry name" value="PRK07360.1"/>
    <property type="match status" value="1"/>
</dbReference>
<feature type="region of interest" description="Disordered" evidence="7">
    <location>
        <begin position="415"/>
        <end position="460"/>
    </location>
</feature>
<evidence type="ECO:0000256" key="2">
    <source>
        <dbReference type="ARBA" id="ARBA00022485"/>
    </source>
</evidence>
<feature type="compositionally biased region" description="Basic and acidic residues" evidence="7">
    <location>
        <begin position="415"/>
        <end position="426"/>
    </location>
</feature>
<feature type="compositionally biased region" description="Basic and acidic residues" evidence="7">
    <location>
        <begin position="447"/>
        <end position="460"/>
    </location>
</feature>
<sequence>MERPVTEADLTFECVPDTDQSFENALAKARDGDRLTVDDAVELLTTGTDIDGIDRRRKEQVLEAADRRRAEIVGEEVTFVANLNNNVTTACNVGCLFCNFKDSAHTFEADYEGEMTGFTKTPAESREIVADAVDRGIYEVTSVSGLHPAFVLDEEHREILEGHPNPKEVNYIPADRYETDPGTYVEQMAAMSVDGVHVHSMTPEEGYHARRGTDLTYEEVYSRLQDAGLDTVPGTAAEILVDEVRDVICPGKIGTDEWLEAMEAAASVGLGLTATIMYGHVENEAHRAVHLQRIRELQDRVDGAITEFVPLSFIHQNTPLFEHDVVSGGASTDEDELMIAVSRLFLDNVDHVQSSWVKYGDEQGLKMLNCGADDFMGTILSEEITKRAGGTYGEFRSFEEYVDLITSIGRTPVERSTDYDRRRAIDPDDPPFGPELGPNADGTPLLTREERSERAVLADD</sequence>
<keyword evidence="2" id="KW-0004">4Fe-4S</keyword>
<keyword evidence="3" id="KW-0949">S-adenosyl-L-methionine</keyword>
<evidence type="ECO:0000313" key="10">
    <source>
        <dbReference type="Proteomes" id="UP000324104"/>
    </source>
</evidence>
<evidence type="ECO:0000256" key="7">
    <source>
        <dbReference type="SAM" id="MobiDB-lite"/>
    </source>
</evidence>
<dbReference type="Gene3D" id="3.20.20.70">
    <property type="entry name" value="Aldolase class I"/>
    <property type="match status" value="1"/>
</dbReference>
<dbReference type="PANTHER" id="PTHR43076:SF1">
    <property type="entry name" value="LIPOYL SYNTHASE 2"/>
    <property type="match status" value="1"/>
</dbReference>
<dbReference type="PANTHER" id="PTHR43076">
    <property type="entry name" value="FO SYNTHASE (COFH)"/>
    <property type="match status" value="1"/>
</dbReference>
<dbReference type="CDD" id="cd01335">
    <property type="entry name" value="Radical_SAM"/>
    <property type="match status" value="1"/>
</dbReference>
<dbReference type="GO" id="GO:0044689">
    <property type="term" value="F:7,8-didemethyl-8-hydroxy-5-deazariboflavin synthase activity"/>
    <property type="evidence" value="ECO:0007669"/>
    <property type="project" value="TreeGrafter"/>
</dbReference>
<evidence type="ECO:0000256" key="3">
    <source>
        <dbReference type="ARBA" id="ARBA00022691"/>
    </source>
</evidence>
<dbReference type="Pfam" id="PF19288">
    <property type="entry name" value="CofH_C"/>
    <property type="match status" value="1"/>
</dbReference>
<evidence type="ECO:0000259" key="8">
    <source>
        <dbReference type="PROSITE" id="PS51918"/>
    </source>
</evidence>
<keyword evidence="5" id="KW-0408">Iron</keyword>
<dbReference type="SFLD" id="SFLDG01388">
    <property type="entry name" value="7_8-didemethyl-8-hydroxy-5-dea"/>
    <property type="match status" value="1"/>
</dbReference>